<organism evidence="4 5">
    <name type="scientific">Pelomonas margarita</name>
    <dbReference type="NCBI Taxonomy" id="3299031"/>
    <lineage>
        <taxon>Bacteria</taxon>
        <taxon>Pseudomonadati</taxon>
        <taxon>Pseudomonadota</taxon>
        <taxon>Betaproteobacteria</taxon>
        <taxon>Burkholderiales</taxon>
        <taxon>Sphaerotilaceae</taxon>
        <taxon>Roseateles</taxon>
    </lineage>
</organism>
<dbReference type="Pfam" id="PF07589">
    <property type="entry name" value="PEP-CTERM"/>
    <property type="match status" value="1"/>
</dbReference>
<comment type="caution">
    <text evidence="4">The sequence shown here is derived from an EMBL/GenBank/DDBJ whole genome shotgun (WGS) entry which is preliminary data.</text>
</comment>
<dbReference type="InterPro" id="IPR036514">
    <property type="entry name" value="SGNH_hydro_sf"/>
</dbReference>
<dbReference type="SUPFAM" id="SSF52266">
    <property type="entry name" value="SGNH hydrolase"/>
    <property type="match status" value="1"/>
</dbReference>
<evidence type="ECO:0000313" key="5">
    <source>
        <dbReference type="Proteomes" id="UP001606301"/>
    </source>
</evidence>
<dbReference type="PANTHER" id="PTHR45648:SF22">
    <property type="entry name" value="GDSL LIPASE_ACYLHYDROLASE FAMILY PROTEIN (AFU_ORTHOLOGUE AFUA_4G14700)"/>
    <property type="match status" value="1"/>
</dbReference>
<keyword evidence="1 4" id="KW-0378">Hydrolase</keyword>
<reference evidence="4 5" key="1">
    <citation type="submission" date="2024-08" db="EMBL/GenBank/DDBJ databases">
        <authorList>
            <person name="Lu H."/>
        </authorList>
    </citation>
    <scope>NUCLEOTIDE SEQUENCE [LARGE SCALE GENOMIC DNA]</scope>
    <source>
        <strain evidence="4 5">LKC17W</strain>
    </source>
</reference>
<dbReference type="InterPro" id="IPR013424">
    <property type="entry name" value="Ice-binding_C"/>
</dbReference>
<evidence type="ECO:0000313" key="4">
    <source>
        <dbReference type="EMBL" id="MFG6439846.1"/>
    </source>
</evidence>
<dbReference type="InterPro" id="IPR051058">
    <property type="entry name" value="GDSL_Est/Lipase"/>
</dbReference>
<evidence type="ECO:0000256" key="2">
    <source>
        <dbReference type="SAM" id="SignalP"/>
    </source>
</evidence>
<feature type="domain" description="Ice-binding protein C-terminal" evidence="3">
    <location>
        <begin position="317"/>
        <end position="342"/>
    </location>
</feature>
<dbReference type="Pfam" id="PF00657">
    <property type="entry name" value="Lipase_GDSL"/>
    <property type="match status" value="1"/>
</dbReference>
<dbReference type="RefSeq" id="WP_394395551.1">
    <property type="nucleotide sequence ID" value="NZ_JBIGHW010000002.1"/>
</dbReference>
<evidence type="ECO:0000256" key="1">
    <source>
        <dbReference type="ARBA" id="ARBA00022801"/>
    </source>
</evidence>
<keyword evidence="2" id="KW-0732">Signal</keyword>
<dbReference type="PANTHER" id="PTHR45648">
    <property type="entry name" value="GDSL LIPASE/ACYLHYDROLASE FAMILY PROTEIN (AFU_ORTHOLOGUE AFUA_4G14700)"/>
    <property type="match status" value="1"/>
</dbReference>
<keyword evidence="5" id="KW-1185">Reference proteome</keyword>
<dbReference type="PROSITE" id="PS01098">
    <property type="entry name" value="LIPASE_GDSL_SER"/>
    <property type="match status" value="1"/>
</dbReference>
<dbReference type="Proteomes" id="UP001606301">
    <property type="component" value="Unassembled WGS sequence"/>
</dbReference>
<dbReference type="CDD" id="cd01846">
    <property type="entry name" value="fatty_acyltransferase_like"/>
    <property type="match status" value="1"/>
</dbReference>
<accession>A0ABW7FDQ9</accession>
<evidence type="ECO:0000259" key="3">
    <source>
        <dbReference type="Pfam" id="PF07589"/>
    </source>
</evidence>
<gene>
    <name evidence="4" type="ORF">ACG0Z3_04060</name>
</gene>
<name>A0ABW7FDQ9_9BURK</name>
<dbReference type="InterPro" id="IPR008265">
    <property type="entry name" value="Lipase_GDSL_AS"/>
</dbReference>
<protein>
    <submittedName>
        <fullName evidence="4">SGNH/GDSL hydrolase family protein</fullName>
    </submittedName>
</protein>
<feature type="chain" id="PRO_5045223253" evidence="2">
    <location>
        <begin position="29"/>
        <end position="344"/>
    </location>
</feature>
<proteinExistence type="predicted"/>
<dbReference type="NCBIfam" id="TIGR02595">
    <property type="entry name" value="PEP_CTERM"/>
    <property type="match status" value="1"/>
</dbReference>
<dbReference type="Gene3D" id="3.40.50.1110">
    <property type="entry name" value="SGNH hydrolase"/>
    <property type="match status" value="1"/>
</dbReference>
<dbReference type="InterPro" id="IPR001087">
    <property type="entry name" value="GDSL"/>
</dbReference>
<feature type="signal peptide" evidence="2">
    <location>
        <begin position="1"/>
        <end position="28"/>
    </location>
</feature>
<dbReference type="GO" id="GO:0016787">
    <property type="term" value="F:hydrolase activity"/>
    <property type="evidence" value="ECO:0007669"/>
    <property type="project" value="UniProtKB-KW"/>
</dbReference>
<dbReference type="EMBL" id="JBIGHW010000002">
    <property type="protein sequence ID" value="MFG6439846.1"/>
    <property type="molecule type" value="Genomic_DNA"/>
</dbReference>
<sequence>MRPRFLQQLMRQTALLAAGVGMAALAHAGPYSSLYVFGDSLSDAGNVLQITGGAAPVASIYTDGTNTGRFTNGLSYVDHLAKGLGLSAAPSLQGGTNYAFGGARVSYVNPGLPSTALSFNQQISAFTSDHAVADAGGLYVLWIGANDMSDAIGAAARGNSAAVRSAIGNAMQGIGGAIAELSSRGATHFLIPNLPDLSLVPAIRGVNVPALTTLAQNVSLSFNDALQRTLSQTDFASLDIRTFDVFQTQTDITTNPAAHGFSNVTSACFTGEVSGAALPGGPAPTLCSTPQNYLYFDYEHPTAALHAVLGQQALAVAVPEPAQVLLFTLGLATLGGVARRRRRG</sequence>